<gene>
    <name evidence="13" type="primary">rtcB</name>
    <name evidence="14" type="ORF">COS11_02620</name>
</gene>
<evidence type="ECO:0000256" key="11">
    <source>
        <dbReference type="PIRSR" id="PIRSR601233-2"/>
    </source>
</evidence>
<evidence type="ECO:0000256" key="5">
    <source>
        <dbReference type="ARBA" id="ARBA00022800"/>
    </source>
</evidence>
<comment type="cofactor">
    <cofactor evidence="12 13">
        <name>Mn(2+)</name>
        <dbReference type="ChEBI" id="CHEBI:29035"/>
    </cofactor>
    <text evidence="12 13">Binds 2 manganese ions per subunit.</text>
</comment>
<keyword evidence="7 12" id="KW-0464">Manganese</keyword>
<keyword evidence="2 13" id="KW-0436">Ligase</keyword>
<keyword evidence="4 11" id="KW-0547">Nucleotide-binding</keyword>
<dbReference type="SUPFAM" id="SSF103365">
    <property type="entry name" value="Hypothetical protein PH1602"/>
    <property type="match status" value="1"/>
</dbReference>
<dbReference type="GO" id="GO:0042245">
    <property type="term" value="P:RNA repair"/>
    <property type="evidence" value="ECO:0007669"/>
    <property type="project" value="UniProtKB-KW"/>
</dbReference>
<feature type="binding site" evidence="11">
    <location>
        <position position="386"/>
    </location>
    <ligand>
        <name>GMP</name>
        <dbReference type="ChEBI" id="CHEBI:58115"/>
    </ligand>
</feature>
<evidence type="ECO:0000256" key="12">
    <source>
        <dbReference type="PIRSR" id="PIRSR601233-3"/>
    </source>
</evidence>
<dbReference type="InterPro" id="IPR001233">
    <property type="entry name" value="RtcB"/>
</dbReference>
<keyword evidence="5" id="KW-0692">RNA repair</keyword>
<feature type="active site" description="GMP-histidine intermediate" evidence="10">
    <location>
        <position position="405"/>
    </location>
</feature>
<dbReference type="Gene3D" id="3.90.1860.10">
    <property type="entry name" value="tRNA-splicing ligase RtcB"/>
    <property type="match status" value="1"/>
</dbReference>
<evidence type="ECO:0000256" key="10">
    <source>
        <dbReference type="PIRSR" id="PIRSR601233-1"/>
    </source>
</evidence>
<comment type="catalytic activity">
    <reaction evidence="8">
        <text>a 3'-end 3'-phospho-ribonucleotide-RNA + a 5'-end dephospho-ribonucleoside-RNA + GTP = a ribonucleotidyl-ribonucleotide-RNA + GMP + diphosphate</text>
        <dbReference type="Rhea" id="RHEA:68076"/>
        <dbReference type="Rhea" id="RHEA-COMP:10463"/>
        <dbReference type="Rhea" id="RHEA-COMP:13936"/>
        <dbReference type="Rhea" id="RHEA-COMP:17355"/>
        <dbReference type="ChEBI" id="CHEBI:33019"/>
        <dbReference type="ChEBI" id="CHEBI:37565"/>
        <dbReference type="ChEBI" id="CHEBI:58115"/>
        <dbReference type="ChEBI" id="CHEBI:83062"/>
        <dbReference type="ChEBI" id="CHEBI:138284"/>
        <dbReference type="ChEBI" id="CHEBI:173118"/>
        <dbReference type="EC" id="6.5.1.8"/>
    </reaction>
</comment>
<dbReference type="EMBL" id="PETL01000130">
    <property type="protein sequence ID" value="PIV64352.1"/>
    <property type="molecule type" value="Genomic_DNA"/>
</dbReference>
<feature type="binding site" evidence="11">
    <location>
        <begin position="379"/>
        <end position="382"/>
    </location>
    <ligand>
        <name>GMP</name>
        <dbReference type="ChEBI" id="CHEBI:58115"/>
    </ligand>
</feature>
<feature type="binding site" evidence="12">
    <location>
        <position position="330"/>
    </location>
    <ligand>
        <name>Mn(2+)</name>
        <dbReference type="ChEBI" id="CHEBI:29035"/>
        <label>2</label>
    </ligand>
</feature>
<organism evidence="14 15">
    <name type="scientific">bacterium (Candidatus Ratteibacteria) CG01_land_8_20_14_3_00_40_19</name>
    <dbReference type="NCBI Taxonomy" id="2014290"/>
    <lineage>
        <taxon>Bacteria</taxon>
        <taxon>Candidatus Ratteibacteria</taxon>
    </lineage>
</organism>
<evidence type="ECO:0000256" key="3">
    <source>
        <dbReference type="ARBA" id="ARBA00022723"/>
    </source>
</evidence>
<evidence type="ECO:0000256" key="6">
    <source>
        <dbReference type="ARBA" id="ARBA00023134"/>
    </source>
</evidence>
<dbReference type="AlphaFoldDB" id="A0A2M7E9D1"/>
<dbReference type="EC" id="6.5.1.-" evidence="13"/>
<name>A0A2M7E9D1_9BACT</name>
<dbReference type="GO" id="GO:0006396">
    <property type="term" value="P:RNA processing"/>
    <property type="evidence" value="ECO:0007669"/>
    <property type="project" value="InterPro"/>
</dbReference>
<dbReference type="PANTHER" id="PTHR11118:SF1">
    <property type="entry name" value="RNA-SPLICING LIGASE RTCB HOMOLOG"/>
    <property type="match status" value="1"/>
</dbReference>
<evidence type="ECO:0000256" key="8">
    <source>
        <dbReference type="ARBA" id="ARBA00047746"/>
    </source>
</evidence>
<dbReference type="InterPro" id="IPR036025">
    <property type="entry name" value="RtcB-like_sf"/>
</dbReference>
<evidence type="ECO:0000256" key="2">
    <source>
        <dbReference type="ARBA" id="ARBA00022598"/>
    </source>
</evidence>
<keyword evidence="6 11" id="KW-0342">GTP-binding</keyword>
<evidence type="ECO:0000256" key="4">
    <source>
        <dbReference type="ARBA" id="ARBA00022741"/>
    </source>
</evidence>
<evidence type="ECO:0000313" key="14">
    <source>
        <dbReference type="EMBL" id="PIV64352.1"/>
    </source>
</evidence>
<comment type="caution">
    <text evidence="14">The sequence shown here is derived from an EMBL/GenBank/DDBJ whole genome shotgun (WGS) entry which is preliminary data.</text>
</comment>
<proteinExistence type="inferred from homology"/>
<keyword evidence="3 12" id="KW-0479">Metal-binding</keyword>
<comment type="similarity">
    <text evidence="1 13">Belongs to the RtcB family.</text>
</comment>
<dbReference type="GO" id="GO:0003972">
    <property type="term" value="F:RNA ligase (ATP) activity"/>
    <property type="evidence" value="ECO:0007669"/>
    <property type="project" value="TreeGrafter"/>
</dbReference>
<feature type="binding site" evidence="11">
    <location>
        <begin position="330"/>
        <end position="331"/>
    </location>
    <ligand>
        <name>GMP</name>
        <dbReference type="ChEBI" id="CHEBI:58115"/>
    </ligand>
</feature>
<accession>A0A2M7E9D1</accession>
<dbReference type="FunFam" id="3.90.1860.10:FF:000001">
    <property type="entry name" value="tRNA-splicing ligase RtcB homolog"/>
    <property type="match status" value="1"/>
</dbReference>
<feature type="binding site" evidence="11">
    <location>
        <position position="481"/>
    </location>
    <ligand>
        <name>GMP</name>
        <dbReference type="ChEBI" id="CHEBI:58115"/>
    </ligand>
</feature>
<protein>
    <recommendedName>
        <fullName evidence="13">tRNA-splicing ligase RtcB</fullName>
        <ecNumber evidence="13">6.5.1.-</ecNumber>
    </recommendedName>
</protein>
<evidence type="ECO:0000256" key="9">
    <source>
        <dbReference type="ARBA" id="ARBA00049514"/>
    </source>
</evidence>
<dbReference type="PANTHER" id="PTHR11118">
    <property type="entry name" value="RNA-SPLICING LIGASE RTCB HOMOLOG"/>
    <property type="match status" value="1"/>
</dbReference>
<evidence type="ECO:0000256" key="13">
    <source>
        <dbReference type="RuleBase" id="RU371113"/>
    </source>
</evidence>
<dbReference type="Pfam" id="PF01139">
    <property type="entry name" value="RtcB"/>
    <property type="match status" value="1"/>
</dbReference>
<dbReference type="GO" id="GO:0170057">
    <property type="term" value="F:RNA ligase (GTP) activity"/>
    <property type="evidence" value="ECO:0007669"/>
    <property type="project" value="UniProtKB-EC"/>
</dbReference>
<dbReference type="GO" id="GO:0005525">
    <property type="term" value="F:GTP binding"/>
    <property type="evidence" value="ECO:0007669"/>
    <property type="project" value="UniProtKB-KW"/>
</dbReference>
<sequence length="482" mass="53063">MEKGIPQLEKIDDFHWLIPKTGEMRVPGLIYTNEKMAKKIYADGSPLQVANVACLPGVVNYSLAMPDIHWGYGAPIGGVAGIDAQDGVIVPGIIGYDINCGVRLLRTDLRKPNLKEKLEDLLNGLFRNIPSGVGSTGKLHLKEGDLKKVLHSGARWAVEKGYGKEEDLEFTEEEGCYKLADFTAVSSHAIERGQNQLGTLGAGNHFMEIQLVEEIYDEKIASVFGLFPGQITVMIHTGSRGLGYQVCDDYLKILGKATEKYGIKVPDRQLVCAPINSSEAQSYFSAMAAAANYAWANRQVITHWARETFSKVLEVSPEDLGMKLVYDVAHNIGKIEEHLVKGKKEKLYVHRKGATRAFAAGRKEIPLPYRDVGQPVLIPGTMGTASYVLVGREKAMEETWGSTCHGAGREMSRHQAIKEAKGRMIEKELKEKGILSRTKNKRALAEEAPFAYKDIDLVVEVVEKSGLCKKIAKMIPLGVIKG</sequence>
<evidence type="ECO:0000313" key="15">
    <source>
        <dbReference type="Proteomes" id="UP000228886"/>
    </source>
</evidence>
<feature type="binding site" evidence="12">
    <location>
        <position position="236"/>
    </location>
    <ligand>
        <name>Mn(2+)</name>
        <dbReference type="ChEBI" id="CHEBI:29035"/>
        <label>2</label>
    </ligand>
</feature>
<evidence type="ECO:0000256" key="7">
    <source>
        <dbReference type="ARBA" id="ARBA00023211"/>
    </source>
</evidence>
<feature type="binding site" evidence="12">
    <location>
        <position position="205"/>
    </location>
    <ligand>
        <name>Mn(2+)</name>
        <dbReference type="ChEBI" id="CHEBI:29035"/>
        <label>1</label>
    </ligand>
</feature>
<dbReference type="GO" id="GO:0046872">
    <property type="term" value="F:metal ion binding"/>
    <property type="evidence" value="ECO:0007669"/>
    <property type="project" value="UniProtKB-UniRule"/>
</dbReference>
<feature type="binding site" evidence="11">
    <location>
        <begin position="204"/>
        <end position="208"/>
    </location>
    <ligand>
        <name>GMP</name>
        <dbReference type="ChEBI" id="CHEBI:58115"/>
    </ligand>
</feature>
<comment type="catalytic activity">
    <reaction evidence="9">
        <text>a 3'-end 2',3'-cyclophospho-ribonucleotide-RNA + a 5'-end dephospho-ribonucleoside-RNA + GTP + H2O = a ribonucleotidyl-ribonucleotide-RNA + GMP + diphosphate + H(+)</text>
        <dbReference type="Rhea" id="RHEA:68080"/>
        <dbReference type="Rhea" id="RHEA-COMP:10464"/>
        <dbReference type="Rhea" id="RHEA-COMP:13936"/>
        <dbReference type="Rhea" id="RHEA-COMP:17355"/>
        <dbReference type="ChEBI" id="CHEBI:15377"/>
        <dbReference type="ChEBI" id="CHEBI:15378"/>
        <dbReference type="ChEBI" id="CHEBI:33019"/>
        <dbReference type="ChEBI" id="CHEBI:37565"/>
        <dbReference type="ChEBI" id="CHEBI:58115"/>
        <dbReference type="ChEBI" id="CHEBI:83064"/>
        <dbReference type="ChEBI" id="CHEBI:138284"/>
        <dbReference type="ChEBI" id="CHEBI:173118"/>
        <dbReference type="EC" id="6.5.1.8"/>
    </reaction>
</comment>
<comment type="subunit">
    <text evidence="13">Monomer.</text>
</comment>
<reference evidence="15" key="1">
    <citation type="submission" date="2017-09" db="EMBL/GenBank/DDBJ databases">
        <title>Depth-based differentiation of microbial function through sediment-hosted aquifers and enrichment of novel symbionts in the deep terrestrial subsurface.</title>
        <authorList>
            <person name="Probst A.J."/>
            <person name="Ladd B."/>
            <person name="Jarett J.K."/>
            <person name="Geller-Mcgrath D.E."/>
            <person name="Sieber C.M.K."/>
            <person name="Emerson J.B."/>
            <person name="Anantharaman K."/>
            <person name="Thomas B.C."/>
            <person name="Malmstrom R."/>
            <person name="Stieglmeier M."/>
            <person name="Klingl A."/>
            <person name="Woyke T."/>
            <person name="Ryan C.M."/>
            <person name="Banfield J.F."/>
        </authorList>
    </citation>
    <scope>NUCLEOTIDE SEQUENCE [LARGE SCALE GENOMIC DNA]</scope>
</reference>
<dbReference type="Proteomes" id="UP000228886">
    <property type="component" value="Unassembled WGS sequence"/>
</dbReference>
<evidence type="ECO:0000256" key="1">
    <source>
        <dbReference type="ARBA" id="ARBA00008071"/>
    </source>
</evidence>
<feature type="binding site" evidence="11">
    <location>
        <begin position="405"/>
        <end position="408"/>
    </location>
    <ligand>
        <name>GMP</name>
        <dbReference type="ChEBI" id="CHEBI:58115"/>
    </ligand>
</feature>
<feature type="binding site" evidence="12">
    <location>
        <position position="97"/>
    </location>
    <ligand>
        <name>Mn(2+)</name>
        <dbReference type="ChEBI" id="CHEBI:29035"/>
        <label>1</label>
    </ligand>
</feature>